<dbReference type="GO" id="GO:0016757">
    <property type="term" value="F:glycosyltransferase activity"/>
    <property type="evidence" value="ECO:0007669"/>
    <property type="project" value="InterPro"/>
</dbReference>
<reference evidence="3 4" key="1">
    <citation type="journal article" date="2015" name="Nature">
        <title>rRNA introns, odd ribosomes, and small enigmatic genomes across a large radiation of phyla.</title>
        <authorList>
            <person name="Brown C.T."/>
            <person name="Hug L.A."/>
            <person name="Thomas B.C."/>
            <person name="Sharon I."/>
            <person name="Castelle C.J."/>
            <person name="Singh A."/>
            <person name="Wilkins M.J."/>
            <person name="Williams K.H."/>
            <person name="Banfield J.F."/>
        </authorList>
    </citation>
    <scope>NUCLEOTIDE SEQUENCE [LARGE SCALE GENOMIC DNA]</scope>
</reference>
<dbReference type="AlphaFoldDB" id="A0A0G0PE67"/>
<dbReference type="Proteomes" id="UP000034325">
    <property type="component" value="Unassembled WGS sequence"/>
</dbReference>
<evidence type="ECO:0000259" key="2">
    <source>
        <dbReference type="Pfam" id="PF00534"/>
    </source>
</evidence>
<evidence type="ECO:0000313" key="3">
    <source>
        <dbReference type="EMBL" id="KKQ96449.1"/>
    </source>
</evidence>
<dbReference type="Gene3D" id="3.40.50.2000">
    <property type="entry name" value="Glycogen Phosphorylase B"/>
    <property type="match status" value="1"/>
</dbReference>
<dbReference type="EMBL" id="LBWA01000031">
    <property type="protein sequence ID" value="KKQ96449.1"/>
    <property type="molecule type" value="Genomic_DNA"/>
</dbReference>
<gene>
    <name evidence="3" type="ORF">UT23_C0031G0009</name>
</gene>
<dbReference type="PANTHER" id="PTHR46401">
    <property type="entry name" value="GLYCOSYLTRANSFERASE WBBK-RELATED"/>
    <property type="match status" value="1"/>
</dbReference>
<keyword evidence="1 3" id="KW-0808">Transferase</keyword>
<comment type="caution">
    <text evidence="3">The sequence shown here is derived from an EMBL/GenBank/DDBJ whole genome shotgun (WGS) entry which is preliminary data.</text>
</comment>
<sequence length="166" mass="18787">MKNPYFVYVGNAYPHKNLKRAAEASPITLAIASSRNVFTKRLEALGGNLNFLGFVPDKKLKEMYKNSVAFVYPSLYEGFGLPGLEAMAAGTLVLASDIPVFKEVYQENALYFDPNSVDSIKRTMEKVLQMNSKERRKLISRGQKFVRRYSWAKMAKETLQVYNGAL</sequence>
<accession>A0A0G0PE67</accession>
<organism evidence="3 4">
    <name type="scientific">Candidatus Woesebacteria bacterium GW2011_GWA1_39_12</name>
    <dbReference type="NCBI Taxonomy" id="1618549"/>
    <lineage>
        <taxon>Bacteria</taxon>
        <taxon>Candidatus Woeseibacteriota</taxon>
    </lineage>
</organism>
<dbReference type="InterPro" id="IPR001296">
    <property type="entry name" value="Glyco_trans_1"/>
</dbReference>
<dbReference type="Pfam" id="PF00534">
    <property type="entry name" value="Glycos_transf_1"/>
    <property type="match status" value="1"/>
</dbReference>
<dbReference type="CDD" id="cd03809">
    <property type="entry name" value="GT4_MtfB-like"/>
    <property type="match status" value="1"/>
</dbReference>
<dbReference type="PANTHER" id="PTHR46401:SF2">
    <property type="entry name" value="GLYCOSYLTRANSFERASE WBBK-RELATED"/>
    <property type="match status" value="1"/>
</dbReference>
<evidence type="ECO:0000313" key="4">
    <source>
        <dbReference type="Proteomes" id="UP000034325"/>
    </source>
</evidence>
<name>A0A0G0PE67_9BACT</name>
<evidence type="ECO:0000256" key="1">
    <source>
        <dbReference type="ARBA" id="ARBA00022679"/>
    </source>
</evidence>
<proteinExistence type="predicted"/>
<dbReference type="SUPFAM" id="SSF53756">
    <property type="entry name" value="UDP-Glycosyltransferase/glycogen phosphorylase"/>
    <property type="match status" value="1"/>
</dbReference>
<protein>
    <submittedName>
        <fullName evidence="3">Glycosyl transferase, group 1</fullName>
    </submittedName>
</protein>
<feature type="domain" description="Glycosyl transferase family 1" evidence="2">
    <location>
        <begin position="2"/>
        <end position="144"/>
    </location>
</feature>